<name>A0ABD2K552_HETSC</name>
<dbReference type="EMBL" id="JBICCN010000053">
    <property type="protein sequence ID" value="KAL3097948.1"/>
    <property type="molecule type" value="Genomic_DNA"/>
</dbReference>
<feature type="region of interest" description="Disordered" evidence="1">
    <location>
        <begin position="1"/>
        <end position="33"/>
    </location>
</feature>
<evidence type="ECO:0000313" key="3">
    <source>
        <dbReference type="Proteomes" id="UP001620645"/>
    </source>
</evidence>
<comment type="caution">
    <text evidence="2">The sequence shown here is derived from an EMBL/GenBank/DDBJ whole genome shotgun (WGS) entry which is preliminary data.</text>
</comment>
<feature type="compositionally biased region" description="Acidic residues" evidence="1">
    <location>
        <begin position="129"/>
        <end position="138"/>
    </location>
</feature>
<sequence>MRKCVVQNGGFQSHEKRGGALSPHEEKGAVSNGISNFRRSASLKHTPDAASSVAALLELSKGPVSRKARLVLNWLQALNAQNANASGEVLTGGGGANAGRDGALGKAEQPHKQQQKGGTAGAKTNGGTAEEDAEIDGEDITEAADLALIKKEKFDPSCG</sequence>
<evidence type="ECO:0000256" key="1">
    <source>
        <dbReference type="SAM" id="MobiDB-lite"/>
    </source>
</evidence>
<feature type="region of interest" description="Disordered" evidence="1">
    <location>
        <begin position="86"/>
        <end position="138"/>
    </location>
</feature>
<dbReference type="Proteomes" id="UP001620645">
    <property type="component" value="Unassembled WGS sequence"/>
</dbReference>
<gene>
    <name evidence="2" type="ORF">niasHS_000683</name>
</gene>
<dbReference type="AlphaFoldDB" id="A0ABD2K552"/>
<organism evidence="2 3">
    <name type="scientific">Heterodera schachtii</name>
    <name type="common">Sugarbeet cyst nematode worm</name>
    <name type="synonym">Tylenchus schachtii</name>
    <dbReference type="NCBI Taxonomy" id="97005"/>
    <lineage>
        <taxon>Eukaryota</taxon>
        <taxon>Metazoa</taxon>
        <taxon>Ecdysozoa</taxon>
        <taxon>Nematoda</taxon>
        <taxon>Chromadorea</taxon>
        <taxon>Rhabditida</taxon>
        <taxon>Tylenchina</taxon>
        <taxon>Tylenchomorpha</taxon>
        <taxon>Tylenchoidea</taxon>
        <taxon>Heteroderidae</taxon>
        <taxon>Heteroderinae</taxon>
        <taxon>Heterodera</taxon>
    </lineage>
</organism>
<accession>A0ABD2K552</accession>
<feature type="compositionally biased region" description="Basic and acidic residues" evidence="1">
    <location>
        <begin position="13"/>
        <end position="28"/>
    </location>
</feature>
<evidence type="ECO:0000313" key="2">
    <source>
        <dbReference type="EMBL" id="KAL3097948.1"/>
    </source>
</evidence>
<proteinExistence type="predicted"/>
<protein>
    <submittedName>
        <fullName evidence="2">Uncharacterized protein</fullName>
    </submittedName>
</protein>
<reference evidence="2 3" key="1">
    <citation type="submission" date="2024-10" db="EMBL/GenBank/DDBJ databases">
        <authorList>
            <person name="Kim D."/>
        </authorList>
    </citation>
    <scope>NUCLEOTIDE SEQUENCE [LARGE SCALE GENOMIC DNA]</scope>
    <source>
        <strain evidence="2">Taebaek</strain>
    </source>
</reference>
<keyword evidence="3" id="KW-1185">Reference proteome</keyword>